<dbReference type="Pfam" id="PF05193">
    <property type="entry name" value="Peptidase_M16_C"/>
    <property type="match status" value="1"/>
</dbReference>
<dbReference type="EMBL" id="NPBY01000099">
    <property type="protein sequence ID" value="PAD71489.1"/>
    <property type="molecule type" value="Genomic_DNA"/>
</dbReference>
<dbReference type="OrthoDB" id="9762085at2"/>
<evidence type="ECO:0000313" key="3">
    <source>
        <dbReference type="EMBL" id="PAD71489.1"/>
    </source>
</evidence>
<dbReference type="PANTHER" id="PTHR11851">
    <property type="entry name" value="METALLOPROTEASE"/>
    <property type="match status" value="1"/>
</dbReference>
<dbReference type="SUPFAM" id="SSF63411">
    <property type="entry name" value="LuxS/MPP-like metallohydrolase"/>
    <property type="match status" value="2"/>
</dbReference>
<dbReference type="RefSeq" id="WP_144029319.1">
    <property type="nucleotide sequence ID" value="NZ_NPBY01000099.1"/>
</dbReference>
<accession>A0A268EEE4</accession>
<gene>
    <name evidence="3" type="ORF">CHH67_24310</name>
</gene>
<feature type="non-terminal residue" evidence="3">
    <location>
        <position position="1"/>
    </location>
</feature>
<organism evidence="3 4">
    <name type="scientific">Paenibacillus campinasensis</name>
    <dbReference type="NCBI Taxonomy" id="66347"/>
    <lineage>
        <taxon>Bacteria</taxon>
        <taxon>Bacillati</taxon>
        <taxon>Bacillota</taxon>
        <taxon>Bacilli</taxon>
        <taxon>Bacillales</taxon>
        <taxon>Paenibacillaceae</taxon>
        <taxon>Paenibacillus</taxon>
    </lineage>
</organism>
<dbReference type="PANTHER" id="PTHR11851:SF49">
    <property type="entry name" value="MITOCHONDRIAL-PROCESSING PEPTIDASE SUBUNIT ALPHA"/>
    <property type="match status" value="1"/>
</dbReference>
<evidence type="ECO:0000259" key="2">
    <source>
        <dbReference type="Pfam" id="PF05193"/>
    </source>
</evidence>
<dbReference type="InterPro" id="IPR050361">
    <property type="entry name" value="MPP/UQCRC_Complex"/>
</dbReference>
<sequence>QEDIDQEKKVIINEIYLHMDNYYEVCQQNLISEIWKNHILSRPILGDLTTISKMKSDYISNFYFQNLNPRQIVISISGNYDGEVLTILEEKFSNLSKKDNHRLESALPDYKSSNVIAQRDTAQNFVMMGFPLFSYMDSKLLAFMIFNQLFGMGASSILFKELRDNHGLVYMVHSYPLIYKEGGLFIISASLPKVNDTDYLIQETFRKINHYRNNGMNKEEFNTSKLKLLGQMALEFENTRNRMLELGKYEFLGLYSRLEADEGINGVFKLVKNQEISCTNEAIFKTFSYPASISIINSGKKSAINQSL</sequence>
<evidence type="ECO:0000313" key="4">
    <source>
        <dbReference type="Proteomes" id="UP000215596"/>
    </source>
</evidence>
<comment type="similarity">
    <text evidence="1">Belongs to the peptidase M16 family.</text>
</comment>
<dbReference type="AlphaFoldDB" id="A0A268EEE4"/>
<dbReference type="InterPro" id="IPR007863">
    <property type="entry name" value="Peptidase_M16_C"/>
</dbReference>
<feature type="domain" description="Peptidase M16 C-terminal" evidence="2">
    <location>
        <begin position="57"/>
        <end position="226"/>
    </location>
</feature>
<name>A0A268EEE4_9BACL</name>
<dbReference type="InterPro" id="IPR011249">
    <property type="entry name" value="Metalloenz_LuxS/M16"/>
</dbReference>
<evidence type="ECO:0000256" key="1">
    <source>
        <dbReference type="ARBA" id="ARBA00007261"/>
    </source>
</evidence>
<dbReference type="Gene3D" id="3.30.830.10">
    <property type="entry name" value="Metalloenzyme, LuxS/M16 peptidase-like"/>
    <property type="match status" value="2"/>
</dbReference>
<dbReference type="Proteomes" id="UP000215596">
    <property type="component" value="Unassembled WGS sequence"/>
</dbReference>
<protein>
    <recommendedName>
        <fullName evidence="2">Peptidase M16 C-terminal domain-containing protein</fullName>
    </recommendedName>
</protein>
<comment type="caution">
    <text evidence="3">The sequence shown here is derived from an EMBL/GenBank/DDBJ whole genome shotgun (WGS) entry which is preliminary data.</text>
</comment>
<dbReference type="GO" id="GO:0046872">
    <property type="term" value="F:metal ion binding"/>
    <property type="evidence" value="ECO:0007669"/>
    <property type="project" value="InterPro"/>
</dbReference>
<proteinExistence type="inferred from homology"/>
<reference evidence="3 4" key="1">
    <citation type="submission" date="2017-07" db="EMBL/GenBank/DDBJ databases">
        <title>Isolation and whole genome analysis of endospore-forming bacteria from heroin.</title>
        <authorList>
            <person name="Kalinowski J."/>
            <person name="Ahrens B."/>
            <person name="Al-Dilaimi A."/>
            <person name="Winkler A."/>
            <person name="Wibberg D."/>
            <person name="Schleenbecker U."/>
            <person name="Ruckert C."/>
            <person name="Wolfel R."/>
            <person name="Grass G."/>
        </authorList>
    </citation>
    <scope>NUCLEOTIDE SEQUENCE [LARGE SCALE GENOMIC DNA]</scope>
    <source>
        <strain evidence="3 4">7537-G1</strain>
    </source>
</reference>